<keyword evidence="4 8" id="KW-1133">Transmembrane helix</keyword>
<keyword evidence="5 8" id="KW-0472">Membrane</keyword>
<dbReference type="Pfam" id="PF00209">
    <property type="entry name" value="SNF"/>
    <property type="match status" value="1"/>
</dbReference>
<dbReference type="EMBL" id="CAJNOC010000027">
    <property type="protein sequence ID" value="CAF0707880.1"/>
    <property type="molecule type" value="Genomic_DNA"/>
</dbReference>
<dbReference type="GO" id="GO:0015375">
    <property type="term" value="F:glycine:sodium symporter activity"/>
    <property type="evidence" value="ECO:0007669"/>
    <property type="project" value="TreeGrafter"/>
</dbReference>
<protein>
    <recommendedName>
        <fullName evidence="11">Transporter</fullName>
    </recommendedName>
</protein>
<evidence type="ECO:0000256" key="8">
    <source>
        <dbReference type="SAM" id="Phobius"/>
    </source>
</evidence>
<feature type="binding site" evidence="6">
    <location>
        <position position="51"/>
    </location>
    <ligand>
        <name>Na(+)</name>
        <dbReference type="ChEBI" id="CHEBI:29101"/>
        <label>1</label>
    </ligand>
</feature>
<feature type="binding site" evidence="6">
    <location>
        <position position="49"/>
    </location>
    <ligand>
        <name>Na(+)</name>
        <dbReference type="ChEBI" id="CHEBI:29101"/>
        <label>2</label>
    </ligand>
</feature>
<evidence type="ECO:0000256" key="2">
    <source>
        <dbReference type="ARBA" id="ARBA00022448"/>
    </source>
</evidence>
<feature type="binding site" evidence="6">
    <location>
        <position position="361"/>
    </location>
    <ligand>
        <name>Na(+)</name>
        <dbReference type="ChEBI" id="CHEBI:29101"/>
        <label>1</label>
    </ligand>
</feature>
<dbReference type="GO" id="GO:0005886">
    <property type="term" value="C:plasma membrane"/>
    <property type="evidence" value="ECO:0007669"/>
    <property type="project" value="TreeGrafter"/>
</dbReference>
<dbReference type="InterPro" id="IPR000175">
    <property type="entry name" value="Na/ntran_symport"/>
</dbReference>
<feature type="transmembrane region" description="Helical" evidence="8">
    <location>
        <begin position="355"/>
        <end position="379"/>
    </location>
</feature>
<dbReference type="InterPro" id="IPR037272">
    <property type="entry name" value="SNS_sf"/>
</dbReference>
<dbReference type="SUPFAM" id="SSF161070">
    <property type="entry name" value="SNF-like"/>
    <property type="match status" value="1"/>
</dbReference>
<evidence type="ECO:0000256" key="5">
    <source>
        <dbReference type="ARBA" id="ARBA00023136"/>
    </source>
</evidence>
<evidence type="ECO:0000256" key="3">
    <source>
        <dbReference type="ARBA" id="ARBA00022692"/>
    </source>
</evidence>
<keyword evidence="6" id="KW-0915">Sodium</keyword>
<feature type="binding site" evidence="6">
    <location>
        <position position="426"/>
    </location>
    <ligand>
        <name>Na(+)</name>
        <dbReference type="ChEBI" id="CHEBI:29101"/>
        <label>1</label>
    </ligand>
</feature>
<evidence type="ECO:0008006" key="11">
    <source>
        <dbReference type="Google" id="ProtNLM"/>
    </source>
</evidence>
<feature type="transmembrane region" description="Helical" evidence="8">
    <location>
        <begin position="73"/>
        <end position="94"/>
    </location>
</feature>
<keyword evidence="2" id="KW-0813">Transport</keyword>
<feature type="transmembrane region" description="Helical" evidence="8">
    <location>
        <begin position="244"/>
        <end position="264"/>
    </location>
</feature>
<feature type="binding site" evidence="6">
    <location>
        <position position="52"/>
    </location>
    <ligand>
        <name>Na(+)</name>
        <dbReference type="ChEBI" id="CHEBI:29101"/>
        <label>1</label>
    </ligand>
</feature>
<organism evidence="9 10">
    <name type="scientific">Brachionus calyciflorus</name>
    <dbReference type="NCBI Taxonomy" id="104777"/>
    <lineage>
        <taxon>Eukaryota</taxon>
        <taxon>Metazoa</taxon>
        <taxon>Spiralia</taxon>
        <taxon>Gnathifera</taxon>
        <taxon>Rotifera</taxon>
        <taxon>Eurotatoria</taxon>
        <taxon>Monogononta</taxon>
        <taxon>Pseudotrocha</taxon>
        <taxon>Ploima</taxon>
        <taxon>Brachionidae</taxon>
        <taxon>Brachionus</taxon>
    </lineage>
</organism>
<name>A0A813MB91_9BILA</name>
<dbReference type="PRINTS" id="PR00176">
    <property type="entry name" value="NANEUSMPORT"/>
</dbReference>
<dbReference type="GO" id="GO:0046872">
    <property type="term" value="F:metal ion binding"/>
    <property type="evidence" value="ECO:0007669"/>
    <property type="project" value="UniProtKB-KW"/>
</dbReference>
<evidence type="ECO:0000256" key="1">
    <source>
        <dbReference type="ARBA" id="ARBA00004141"/>
    </source>
</evidence>
<evidence type="ECO:0000256" key="7">
    <source>
        <dbReference type="PIRSR" id="PIRSR600175-2"/>
    </source>
</evidence>
<dbReference type="OrthoDB" id="6581954at2759"/>
<evidence type="ECO:0000313" key="9">
    <source>
        <dbReference type="EMBL" id="CAF0707880.1"/>
    </source>
</evidence>
<comment type="caution">
    <text evidence="9">The sequence shown here is derived from an EMBL/GenBank/DDBJ whole genome shotgun (WGS) entry which is preliminary data.</text>
</comment>
<feature type="transmembrane region" description="Helical" evidence="8">
    <location>
        <begin position="456"/>
        <end position="474"/>
    </location>
</feature>
<evidence type="ECO:0000313" key="10">
    <source>
        <dbReference type="Proteomes" id="UP000663879"/>
    </source>
</evidence>
<feature type="transmembrane region" description="Helical" evidence="8">
    <location>
        <begin position="273"/>
        <end position="294"/>
    </location>
</feature>
<feature type="transmembrane region" description="Helical" evidence="8">
    <location>
        <begin position="576"/>
        <end position="597"/>
    </location>
</feature>
<comment type="subcellular location">
    <subcellularLocation>
        <location evidence="1">Membrane</location>
        <topology evidence="1">Multi-pass membrane protein</topology>
    </subcellularLocation>
</comment>
<accession>A0A813MB91</accession>
<feature type="disulfide bond" evidence="7">
    <location>
        <begin position="154"/>
        <end position="163"/>
    </location>
</feature>
<dbReference type="PROSITE" id="PS00754">
    <property type="entry name" value="NA_NEUROTRAN_SYMP_2"/>
    <property type="match status" value="1"/>
</dbReference>
<dbReference type="AlphaFoldDB" id="A0A813MB91"/>
<proteinExistence type="predicted"/>
<dbReference type="PANTHER" id="PTHR11616">
    <property type="entry name" value="SODIUM/CHLORIDE DEPENDENT TRANSPORTER"/>
    <property type="match status" value="1"/>
</dbReference>
<feature type="transmembrane region" description="Helical" evidence="8">
    <location>
        <begin position="494"/>
        <end position="512"/>
    </location>
</feature>
<keyword evidence="3 8" id="KW-0812">Transmembrane</keyword>
<evidence type="ECO:0000256" key="4">
    <source>
        <dbReference type="ARBA" id="ARBA00022989"/>
    </source>
</evidence>
<dbReference type="PANTHER" id="PTHR11616:SF240">
    <property type="entry name" value="BLOATED TUBULES, ISOFORM B-RELATED"/>
    <property type="match status" value="1"/>
</dbReference>
<reference evidence="9" key="1">
    <citation type="submission" date="2021-02" db="EMBL/GenBank/DDBJ databases">
        <authorList>
            <person name="Nowell W R."/>
        </authorList>
    </citation>
    <scope>NUCLEOTIDE SEQUENCE</scope>
    <source>
        <strain evidence="9">Ploen Becks lab</strain>
    </source>
</reference>
<evidence type="ECO:0000256" key="6">
    <source>
        <dbReference type="PIRSR" id="PIRSR600175-1"/>
    </source>
</evidence>
<keyword evidence="6" id="KW-0479">Metal-binding</keyword>
<feature type="transmembrane region" description="Helical" evidence="8">
    <location>
        <begin position="322"/>
        <end position="343"/>
    </location>
</feature>
<feature type="transmembrane region" description="Helical" evidence="8">
    <location>
        <begin position="43"/>
        <end position="61"/>
    </location>
</feature>
<dbReference type="PROSITE" id="PS00610">
    <property type="entry name" value="NA_NEUROTRAN_SYMP_1"/>
    <property type="match status" value="1"/>
</dbReference>
<feature type="transmembrane region" description="Helical" evidence="8">
    <location>
        <begin position="115"/>
        <end position="142"/>
    </location>
</feature>
<feature type="binding site" evidence="6">
    <location>
        <position position="429"/>
    </location>
    <ligand>
        <name>Na(+)</name>
        <dbReference type="ChEBI" id="CHEBI:29101"/>
        <label>1</label>
    </ligand>
</feature>
<dbReference type="Proteomes" id="UP000663879">
    <property type="component" value="Unassembled WGS sequence"/>
</dbReference>
<keyword evidence="7" id="KW-1015">Disulfide bond</keyword>
<sequence>MSKDESKEKEFDDVSEISAESLALSAWSEEGEHRETWTGKFDFFLSALGYAVGLGAVWRFPYLCYRNGGGVFLIPYFFFLVLVGIPLVFLELSVGQFTSTGPLTCWRMVPIFRGVGLSMNIVNGYLSIYYNMIIAYSLYYLVLSFTSKLPWETCNPKWASPNCVDDYSPSKFTFTSCLDFNSTLKCPNGKCFNLTTLDGGVASCNMNETLLNMVGWWNPTFPSQDYWNKVILQKSSGIEESGTIVWQLIVALIVAWIIVFAMVIKGIHVSGKIVYFTSLFPYVVLLILGIRGWLLPGAWKGIKFYIYPDFSRLSDVKVWYDAATQIFFTLSVSYGGLVALSSYNKFNNDVLRDGIFVSISNCLTSVFAGFVVFGFIGYLSHTTGQEIKDVIQAGQGLSFIVYPYAVTTIKGAPFWSILFFVMMLILGLDTMMASVETTITSVLDVAPFLKRTSLRRYLTITAICVIFFLIGILFTTKSGTYWVELFDSYPGGWAVFIVGALEAISVSWFYGFNNMKKDIELMIGRRYTKHKIFNIWFVLWAVITPGLLIVLVVLAFKDLSILKIGDYTFPYWTHILGEFMTASTLGGFVIWAIWIAIDTVFRKKKPILSLFRPDYEKWRPKKAYHYDAMLLAHGLSPKRVPSKKNLKAFDNASFQGEARF</sequence>
<gene>
    <name evidence="9" type="ORF">OXX778_LOCUS546</name>
</gene>
<keyword evidence="10" id="KW-1185">Reference proteome</keyword>
<feature type="transmembrane region" description="Helical" evidence="8">
    <location>
        <begin position="533"/>
        <end position="556"/>
    </location>
</feature>